<dbReference type="RefSeq" id="WP_154328035.1">
    <property type="nucleotide sequence ID" value="NZ_CP045696.1"/>
</dbReference>
<sequence>MKYFTMRELTRSATAKRLGINNEPTEAVKANLTALVEHILDPLREAWGAPIIVTSGYRSPQLNKAVHGAASSQHVIGQAADIHTVSDRPEDNRKLLDLIIELGLPYDQVINEYPDRKGGPDWIHVSYGPRNRRNRLTCVRGKYKPGLNP</sequence>
<dbReference type="Proteomes" id="UP000483362">
    <property type="component" value="Unassembled WGS sequence"/>
</dbReference>
<reference evidence="2 3" key="1">
    <citation type="submission" date="2019-08" db="EMBL/GenBank/DDBJ databases">
        <title>In-depth cultivation of the pig gut microbiome towards novel bacterial diversity and tailored functional studies.</title>
        <authorList>
            <person name="Wylensek D."/>
            <person name="Hitch T.C.A."/>
            <person name="Clavel T."/>
        </authorList>
    </citation>
    <scope>NUCLEOTIDE SEQUENCE [LARGE SCALE GENOMIC DNA]</scope>
    <source>
        <strain evidence="2 3">Oil-RF-744-WCA-WT-10</strain>
    </source>
</reference>
<dbReference type="InterPro" id="IPR009045">
    <property type="entry name" value="Zn_M74/Hedgehog-like"/>
</dbReference>
<evidence type="ECO:0000313" key="2">
    <source>
        <dbReference type="EMBL" id="MSS16180.1"/>
    </source>
</evidence>
<comment type="caution">
    <text evidence="2">The sequence shown here is derived from an EMBL/GenBank/DDBJ whole genome shotgun (WGS) entry which is preliminary data.</text>
</comment>
<proteinExistence type="predicted"/>
<organism evidence="2 3">
    <name type="scientific">Sodaliphilus pleomorphus</name>
    <dbReference type="NCBI Taxonomy" id="2606626"/>
    <lineage>
        <taxon>Bacteria</taxon>
        <taxon>Pseudomonadati</taxon>
        <taxon>Bacteroidota</taxon>
        <taxon>Bacteroidia</taxon>
        <taxon>Bacteroidales</taxon>
        <taxon>Muribaculaceae</taxon>
        <taxon>Sodaliphilus</taxon>
    </lineage>
</organism>
<gene>
    <name evidence="2" type="ORF">FYJ29_00095</name>
</gene>
<evidence type="ECO:0000313" key="3">
    <source>
        <dbReference type="Proteomes" id="UP000483362"/>
    </source>
</evidence>
<dbReference type="InterPro" id="IPR013230">
    <property type="entry name" value="Peptidase_M15A_C"/>
</dbReference>
<dbReference type="Pfam" id="PF08291">
    <property type="entry name" value="Peptidase_M15_3"/>
    <property type="match status" value="1"/>
</dbReference>
<protein>
    <submittedName>
        <fullName evidence="2">Peptidase M15</fullName>
    </submittedName>
</protein>
<dbReference type="AlphaFoldDB" id="A0A6L5X7E2"/>
<feature type="domain" description="Peptidase M15A C-terminal" evidence="1">
    <location>
        <begin position="2"/>
        <end position="90"/>
    </location>
</feature>
<keyword evidence="3" id="KW-1185">Reference proteome</keyword>
<name>A0A6L5X7E2_9BACT</name>
<dbReference type="SUPFAM" id="SSF55166">
    <property type="entry name" value="Hedgehog/DD-peptidase"/>
    <property type="match status" value="1"/>
</dbReference>
<dbReference type="Gene3D" id="3.30.1380.10">
    <property type="match status" value="1"/>
</dbReference>
<dbReference type="EMBL" id="VULT01000001">
    <property type="protein sequence ID" value="MSS16180.1"/>
    <property type="molecule type" value="Genomic_DNA"/>
</dbReference>
<accession>A0A6L5X7E2</accession>
<evidence type="ECO:0000259" key="1">
    <source>
        <dbReference type="Pfam" id="PF08291"/>
    </source>
</evidence>